<proteinExistence type="predicted"/>
<dbReference type="RefSeq" id="WP_011633987.1">
    <property type="nucleotide sequence ID" value="NZ_FNYF01000007.1"/>
</dbReference>
<dbReference type="InterPro" id="IPR016181">
    <property type="entry name" value="Acyl_CoA_acyltransferase"/>
</dbReference>
<comment type="caution">
    <text evidence="2">The sequence shown here is derived from an EMBL/GenBank/DDBJ whole genome shotgun (WGS) entry which is preliminary data.</text>
</comment>
<dbReference type="EMBL" id="QICQ01000005">
    <property type="protein sequence ID" value="PXV83473.1"/>
    <property type="molecule type" value="Genomic_DNA"/>
</dbReference>
<feature type="domain" description="BioF2-like acetyltransferase" evidence="1">
    <location>
        <begin position="107"/>
        <end position="252"/>
    </location>
</feature>
<organism evidence="2 3">
    <name type="scientific">Nitrosomonas eutropha</name>
    <dbReference type="NCBI Taxonomy" id="916"/>
    <lineage>
        <taxon>Bacteria</taxon>
        <taxon>Pseudomonadati</taxon>
        <taxon>Pseudomonadota</taxon>
        <taxon>Betaproteobacteria</taxon>
        <taxon>Nitrosomonadales</taxon>
        <taxon>Nitrosomonadaceae</taxon>
        <taxon>Nitrosomonas</taxon>
    </lineage>
</organism>
<gene>
    <name evidence="2" type="ORF">C8R14_10578</name>
</gene>
<dbReference type="Proteomes" id="UP000247780">
    <property type="component" value="Unassembled WGS sequence"/>
</dbReference>
<dbReference type="SUPFAM" id="SSF55729">
    <property type="entry name" value="Acyl-CoA N-acyltransferases (Nat)"/>
    <property type="match status" value="1"/>
</dbReference>
<reference evidence="2 3" key="1">
    <citation type="submission" date="2018-04" db="EMBL/GenBank/DDBJ databases">
        <title>Active sludge and wastewater microbial communities from Klosterneuburg, Austria.</title>
        <authorList>
            <person name="Wagner M."/>
        </authorList>
    </citation>
    <scope>NUCLEOTIDE SEQUENCE [LARGE SCALE GENOMIC DNA]</scope>
    <source>
        <strain evidence="2 3">Nm 57</strain>
    </source>
</reference>
<dbReference type="Gene3D" id="3.40.630.30">
    <property type="match status" value="1"/>
</dbReference>
<accession>A0ABX5MCG2</accession>
<evidence type="ECO:0000259" key="1">
    <source>
        <dbReference type="Pfam" id="PF13480"/>
    </source>
</evidence>
<evidence type="ECO:0000313" key="3">
    <source>
        <dbReference type="Proteomes" id="UP000247780"/>
    </source>
</evidence>
<dbReference type="InterPro" id="IPR038740">
    <property type="entry name" value="BioF2-like_GNAT_dom"/>
</dbReference>
<name>A0ABX5MCG2_9PROT</name>
<dbReference type="Pfam" id="PF13480">
    <property type="entry name" value="Acetyltransf_6"/>
    <property type="match status" value="1"/>
</dbReference>
<protein>
    <submittedName>
        <fullName evidence="2">Acetyltransferase (GNAT) family protein</fullName>
    </submittedName>
</protein>
<evidence type="ECO:0000313" key="2">
    <source>
        <dbReference type="EMBL" id="PXV83473.1"/>
    </source>
</evidence>
<keyword evidence="3" id="KW-1185">Reference proteome</keyword>
<sequence length="312" mass="36347">MEKWSRQSINFTVRLGEIRLLTWPLSACVLKRHFTELPTHPVVLAELPEFFGNSIDVVMIRSHPIESPLPRLNILPQAIRYIPSSYQRYWVVLNGGFENYLKKFSAKSRNTLLRKIKKFSEFSGGEIDWKEYRKPEEVHEFHKLAMEVSLKTYQERLLDCGLPSDQQFQESMLELAAADNVRGYILFFQKKPVAYIYCPVHDEIALYEYVGHDPEYQRWSPGTLLQYYALQCLFAANHVKIFDFTEGEGAHKAFFATNAQHCADIYYFRRTWRNLIKVALHAGSDELSRGVVWVLEGLGVKATIKKLFRSRA</sequence>